<dbReference type="AlphaFoldDB" id="A0A3M7SM65"/>
<name>A0A3M7SM65_BRAPC</name>
<reference evidence="1 2" key="1">
    <citation type="journal article" date="2018" name="Sci. Rep.">
        <title>Genomic signatures of local adaptation to the degree of environmental predictability in rotifers.</title>
        <authorList>
            <person name="Franch-Gras L."/>
            <person name="Hahn C."/>
            <person name="Garcia-Roger E.M."/>
            <person name="Carmona M.J."/>
            <person name="Serra M."/>
            <person name="Gomez A."/>
        </authorList>
    </citation>
    <scope>NUCLEOTIDE SEQUENCE [LARGE SCALE GENOMIC DNA]</scope>
    <source>
        <strain evidence="1">HYR1</strain>
    </source>
</reference>
<dbReference type="Proteomes" id="UP000276133">
    <property type="component" value="Unassembled WGS sequence"/>
</dbReference>
<dbReference type="EMBL" id="REGN01001139">
    <property type="protein sequence ID" value="RNA36707.1"/>
    <property type="molecule type" value="Genomic_DNA"/>
</dbReference>
<evidence type="ECO:0000313" key="2">
    <source>
        <dbReference type="Proteomes" id="UP000276133"/>
    </source>
</evidence>
<accession>A0A3M7SM65</accession>
<gene>
    <name evidence="1" type="ORF">BpHYR1_011358</name>
</gene>
<keyword evidence="2" id="KW-1185">Reference proteome</keyword>
<proteinExistence type="predicted"/>
<comment type="caution">
    <text evidence="1">The sequence shown here is derived from an EMBL/GenBank/DDBJ whole genome shotgun (WGS) entry which is preliminary data.</text>
</comment>
<sequence length="113" mass="13147">MSYMTKNSYDINELVYWHAGRKKRFNNRCGWLEKQSFTLINSWKIVYAHVVNSSRIIRLLSVFLSYSPGSKKEKFNFFCPNLIFIKLGCLIVSKQKLAQMLANLAHAPNKLNA</sequence>
<protein>
    <submittedName>
        <fullName evidence="1">Uncharacterized protein</fullName>
    </submittedName>
</protein>
<organism evidence="1 2">
    <name type="scientific">Brachionus plicatilis</name>
    <name type="common">Marine rotifer</name>
    <name type="synonym">Brachionus muelleri</name>
    <dbReference type="NCBI Taxonomy" id="10195"/>
    <lineage>
        <taxon>Eukaryota</taxon>
        <taxon>Metazoa</taxon>
        <taxon>Spiralia</taxon>
        <taxon>Gnathifera</taxon>
        <taxon>Rotifera</taxon>
        <taxon>Eurotatoria</taxon>
        <taxon>Monogononta</taxon>
        <taxon>Pseudotrocha</taxon>
        <taxon>Ploima</taxon>
        <taxon>Brachionidae</taxon>
        <taxon>Brachionus</taxon>
    </lineage>
</organism>
<evidence type="ECO:0000313" key="1">
    <source>
        <dbReference type="EMBL" id="RNA36707.1"/>
    </source>
</evidence>